<protein>
    <submittedName>
        <fullName evidence="1">Uncharacterized protein</fullName>
    </submittedName>
</protein>
<dbReference type="AlphaFoldDB" id="A0A5Q4VE86"/>
<dbReference type="EMBL" id="VDMB01000009">
    <property type="protein sequence ID" value="TYT74717.1"/>
    <property type="molecule type" value="Genomic_DNA"/>
</dbReference>
<comment type="caution">
    <text evidence="1">The sequence shown here is derived from an EMBL/GenBank/DDBJ whole genome shotgun (WGS) entry which is preliminary data.</text>
</comment>
<reference evidence="1 2" key="1">
    <citation type="submission" date="2019-06" db="EMBL/GenBank/DDBJ databases">
        <title>Desulfobotulus mexicanus sp. nov., a novel sulfate-reducing bacterium isolated from the sediment of an alkaline crater lake in Mexico.</title>
        <authorList>
            <person name="Hirschler-Rea A."/>
        </authorList>
    </citation>
    <scope>NUCLEOTIDE SEQUENCE [LARGE SCALE GENOMIC DNA]</scope>
    <source>
        <strain evidence="1 2">PAR22N</strain>
    </source>
</reference>
<name>A0A5Q4VE86_9BACT</name>
<sequence>MKKLEDADRLYVMEFQGEWHLFTQCGDDKSDVDIVRAFKSLDDLAKYVKEEIGTWPQFEMAL</sequence>
<dbReference type="Proteomes" id="UP000321899">
    <property type="component" value="Unassembled WGS sequence"/>
</dbReference>
<accession>A0A5Q4VE86</accession>
<keyword evidence="2" id="KW-1185">Reference proteome</keyword>
<evidence type="ECO:0000313" key="2">
    <source>
        <dbReference type="Proteomes" id="UP000321899"/>
    </source>
</evidence>
<organism evidence="1 2">
    <name type="scientific">Desulfobotulus mexicanus</name>
    <dbReference type="NCBI Taxonomy" id="2586642"/>
    <lineage>
        <taxon>Bacteria</taxon>
        <taxon>Pseudomonadati</taxon>
        <taxon>Thermodesulfobacteriota</taxon>
        <taxon>Desulfobacteria</taxon>
        <taxon>Desulfobacterales</taxon>
        <taxon>Desulfobacteraceae</taxon>
        <taxon>Desulfobotulus</taxon>
    </lineage>
</organism>
<proteinExistence type="predicted"/>
<dbReference type="RefSeq" id="WP_139448427.1">
    <property type="nucleotide sequence ID" value="NZ_VDMB01000009.1"/>
</dbReference>
<gene>
    <name evidence="1" type="ORF">FIM25_09020</name>
</gene>
<dbReference type="OrthoDB" id="9854619at2"/>
<evidence type="ECO:0000313" key="1">
    <source>
        <dbReference type="EMBL" id="TYT74717.1"/>
    </source>
</evidence>